<evidence type="ECO:0000256" key="1">
    <source>
        <dbReference type="SAM" id="Phobius"/>
    </source>
</evidence>
<reference evidence="2 3" key="2">
    <citation type="journal article" date="2010" name="Stand. Genomic Sci.">
        <title>Complete genome sequence of Chitinophaga pinensis type strain (UQM 2034).</title>
        <authorList>
            <person name="Glavina Del Rio T."/>
            <person name="Abt B."/>
            <person name="Spring S."/>
            <person name="Lapidus A."/>
            <person name="Nolan M."/>
            <person name="Tice H."/>
            <person name="Copeland A."/>
            <person name="Cheng J.F."/>
            <person name="Chen F."/>
            <person name="Bruce D."/>
            <person name="Goodwin L."/>
            <person name="Pitluck S."/>
            <person name="Ivanova N."/>
            <person name="Mavromatis K."/>
            <person name="Mikhailova N."/>
            <person name="Pati A."/>
            <person name="Chen A."/>
            <person name="Palaniappan K."/>
            <person name="Land M."/>
            <person name="Hauser L."/>
            <person name="Chang Y.J."/>
            <person name="Jeffries C.D."/>
            <person name="Chain P."/>
            <person name="Saunders E."/>
            <person name="Detter J.C."/>
            <person name="Brettin T."/>
            <person name="Rohde M."/>
            <person name="Goker M."/>
            <person name="Bristow J."/>
            <person name="Eisen J.A."/>
            <person name="Markowitz V."/>
            <person name="Hugenholtz P."/>
            <person name="Kyrpides N.C."/>
            <person name="Klenk H.P."/>
            <person name="Lucas S."/>
        </authorList>
    </citation>
    <scope>NUCLEOTIDE SEQUENCE [LARGE SCALE GENOMIC DNA]</scope>
    <source>
        <strain evidence="3">ATCC 43595 / DSM 2588 / LMG 13176 / NBRC 15968 / NCIMB 11800 / UQM 2034</strain>
    </source>
</reference>
<dbReference type="KEGG" id="cpi:Cpin_4426"/>
<keyword evidence="1" id="KW-0472">Membrane</keyword>
<dbReference type="EMBL" id="CP001699">
    <property type="protein sequence ID" value="ACU61870.1"/>
    <property type="molecule type" value="Genomic_DNA"/>
</dbReference>
<accession>A0A979G6W3</accession>
<keyword evidence="1" id="KW-1133">Transmembrane helix</keyword>
<keyword evidence="1" id="KW-0812">Transmembrane</keyword>
<reference evidence="3" key="1">
    <citation type="submission" date="2009-08" db="EMBL/GenBank/DDBJ databases">
        <title>The complete genome of Chitinophaga pinensis DSM 2588.</title>
        <authorList>
            <consortium name="US DOE Joint Genome Institute (JGI-PGF)"/>
            <person name="Lucas S."/>
            <person name="Copeland A."/>
            <person name="Lapidus A."/>
            <person name="Glavina del Rio T."/>
            <person name="Dalin E."/>
            <person name="Tice H."/>
            <person name="Bruce D."/>
            <person name="Goodwin L."/>
            <person name="Pitluck S."/>
            <person name="Kyrpides N."/>
            <person name="Mavromatis K."/>
            <person name="Ivanova N."/>
            <person name="Mikhailova N."/>
            <person name="Sims D."/>
            <person name="Meinche L."/>
            <person name="Brettin T."/>
            <person name="Detter J.C."/>
            <person name="Han C."/>
            <person name="Larimer F."/>
            <person name="Land M."/>
            <person name="Hauser L."/>
            <person name="Markowitz V."/>
            <person name="Cheng J.-F."/>
            <person name="Hugenholtz P."/>
            <person name="Woyke T."/>
            <person name="Wu D."/>
            <person name="Spring S."/>
            <person name="Klenk H.-P."/>
            <person name="Eisen J.A."/>
        </authorList>
    </citation>
    <scope>NUCLEOTIDE SEQUENCE [LARGE SCALE GENOMIC DNA]</scope>
    <source>
        <strain evidence="3">ATCC 43595 / DSM 2588 / LMG 13176 / NBRC 15968 / NCIMB 11800 / UQM 2034</strain>
    </source>
</reference>
<sequence>MRAYFKRSDSLYWYYCHNIGSLVLPAGGYTVFVYAPHL</sequence>
<evidence type="ECO:0000313" key="2">
    <source>
        <dbReference type="EMBL" id="ACU61870.1"/>
    </source>
</evidence>
<gene>
    <name evidence="2" type="ordered locus">Cpin_4426</name>
</gene>
<name>A0A979G6W3_CHIPD</name>
<dbReference type="AlphaFoldDB" id="A0A979G6W3"/>
<protein>
    <submittedName>
        <fullName evidence="2">Uncharacterized protein</fullName>
    </submittedName>
</protein>
<evidence type="ECO:0000313" key="3">
    <source>
        <dbReference type="Proteomes" id="UP000002215"/>
    </source>
</evidence>
<proteinExistence type="predicted"/>
<dbReference type="Proteomes" id="UP000002215">
    <property type="component" value="Chromosome"/>
</dbReference>
<feature type="transmembrane region" description="Helical" evidence="1">
    <location>
        <begin position="12"/>
        <end position="35"/>
    </location>
</feature>
<organism evidence="2 3">
    <name type="scientific">Chitinophaga pinensis (strain ATCC 43595 / DSM 2588 / LMG 13176 / NBRC 15968 / NCIMB 11800 / UQM 2034)</name>
    <dbReference type="NCBI Taxonomy" id="485918"/>
    <lineage>
        <taxon>Bacteria</taxon>
        <taxon>Pseudomonadati</taxon>
        <taxon>Bacteroidota</taxon>
        <taxon>Chitinophagia</taxon>
        <taxon>Chitinophagales</taxon>
        <taxon>Chitinophagaceae</taxon>
        <taxon>Chitinophaga</taxon>
    </lineage>
</organism>